<dbReference type="InterPro" id="IPR029063">
    <property type="entry name" value="SAM-dependent_MTases_sf"/>
</dbReference>
<dbReference type="EMBL" id="JBHRSS010000008">
    <property type="protein sequence ID" value="MFC3105599.1"/>
    <property type="molecule type" value="Genomic_DNA"/>
</dbReference>
<reference evidence="3" key="1">
    <citation type="journal article" date="2019" name="Int. J. Syst. Evol. Microbiol.">
        <title>The Global Catalogue of Microorganisms (GCM) 10K type strain sequencing project: providing services to taxonomists for standard genome sequencing and annotation.</title>
        <authorList>
            <consortium name="The Broad Institute Genomics Platform"/>
            <consortium name="The Broad Institute Genome Sequencing Center for Infectious Disease"/>
            <person name="Wu L."/>
            <person name="Ma J."/>
        </authorList>
    </citation>
    <scope>NUCLEOTIDE SEQUENCE [LARGE SCALE GENOMIC DNA]</scope>
    <source>
        <strain evidence="3">KCTC 52640</strain>
    </source>
</reference>
<feature type="binding site" evidence="1">
    <location>
        <position position="173"/>
    </location>
    <ligand>
        <name>S-adenosyl-L-methionine</name>
        <dbReference type="ChEBI" id="CHEBI:59789"/>
    </ligand>
</feature>
<dbReference type="PANTHER" id="PTHR36112:SF1">
    <property type="entry name" value="RIBOSOMAL RNA SMALL SUBUNIT METHYLTRANSFERASE J"/>
    <property type="match status" value="1"/>
</dbReference>
<comment type="caution">
    <text evidence="1">Lacks conserved residue(s) required for the propagation of feature annotation.</text>
</comment>
<gene>
    <name evidence="1" type="primary">rsmJ</name>
    <name evidence="2" type="ORF">ACFOSU_17135</name>
</gene>
<evidence type="ECO:0000313" key="2">
    <source>
        <dbReference type="EMBL" id="MFC3105599.1"/>
    </source>
</evidence>
<dbReference type="RefSeq" id="WP_380691136.1">
    <property type="nucleotide sequence ID" value="NZ_JBHRSS010000008.1"/>
</dbReference>
<accession>A0ABV7EUD9</accession>
<sequence>MNTDRPAAIPLLAAGAVTAALPGIEPIERPPATGFYLDARPQGLTLQHAETVDRDSGLCIDLLDGSIERRLAGGRKSPLARALGLKRRSRPTVLDTTCGLGRDSATLAALGCDVHALERHPVLFALLDDALMRARRADTPPAWLTHWQAFEHADAHAWLTPPPPRRFDIIYIDPMFAAARRKARPQKALAWLNELIGTDHDADALLALARGHALRQTVVKQHARSQPLAAPDRQVHGKAVRFDIYLAASPPAG</sequence>
<dbReference type="SUPFAM" id="SSF53335">
    <property type="entry name" value="S-adenosyl-L-methionine-dependent methyltransferases"/>
    <property type="match status" value="1"/>
</dbReference>
<dbReference type="GO" id="GO:0008168">
    <property type="term" value="F:methyltransferase activity"/>
    <property type="evidence" value="ECO:0007669"/>
    <property type="project" value="UniProtKB-KW"/>
</dbReference>
<dbReference type="Proteomes" id="UP001595462">
    <property type="component" value="Unassembled WGS sequence"/>
</dbReference>
<proteinExistence type="inferred from homology"/>
<feature type="binding site" evidence="1">
    <location>
        <begin position="118"/>
        <end position="119"/>
    </location>
    <ligand>
        <name>S-adenosyl-L-methionine</name>
        <dbReference type="ChEBI" id="CHEBI:59789"/>
    </ligand>
</feature>
<dbReference type="InterPro" id="IPR007536">
    <property type="entry name" value="16SrRNA_methylTrfase_J"/>
</dbReference>
<dbReference type="Pfam" id="PF04445">
    <property type="entry name" value="SAM_MT"/>
    <property type="match status" value="1"/>
</dbReference>
<comment type="catalytic activity">
    <reaction evidence="1">
        <text>guanosine(1516) in 16S rRNA + S-adenosyl-L-methionine = N(2)-methylguanosine(1516) in 16S rRNA + S-adenosyl-L-homocysteine + H(+)</text>
        <dbReference type="Rhea" id="RHEA:43220"/>
        <dbReference type="Rhea" id="RHEA-COMP:10412"/>
        <dbReference type="Rhea" id="RHEA-COMP:10413"/>
        <dbReference type="ChEBI" id="CHEBI:15378"/>
        <dbReference type="ChEBI" id="CHEBI:57856"/>
        <dbReference type="ChEBI" id="CHEBI:59789"/>
        <dbReference type="ChEBI" id="CHEBI:74269"/>
        <dbReference type="ChEBI" id="CHEBI:74481"/>
        <dbReference type="EC" id="2.1.1.242"/>
    </reaction>
</comment>
<dbReference type="Gene3D" id="3.40.50.150">
    <property type="entry name" value="Vaccinia Virus protein VP39"/>
    <property type="match status" value="1"/>
</dbReference>
<dbReference type="CDD" id="cd02440">
    <property type="entry name" value="AdoMet_MTases"/>
    <property type="match status" value="1"/>
</dbReference>
<comment type="subcellular location">
    <subcellularLocation>
        <location evidence="1">Cytoplasm</location>
    </subcellularLocation>
</comment>
<comment type="similarity">
    <text evidence="1">Belongs to the methyltransferase superfamily. RsmJ family.</text>
</comment>
<keyword evidence="1" id="KW-0963">Cytoplasm</keyword>
<evidence type="ECO:0000313" key="3">
    <source>
        <dbReference type="Proteomes" id="UP001595462"/>
    </source>
</evidence>
<keyword evidence="3" id="KW-1185">Reference proteome</keyword>
<organism evidence="2 3">
    <name type="scientific">Salinisphaera aquimarina</name>
    <dbReference type="NCBI Taxonomy" id="2094031"/>
    <lineage>
        <taxon>Bacteria</taxon>
        <taxon>Pseudomonadati</taxon>
        <taxon>Pseudomonadota</taxon>
        <taxon>Gammaproteobacteria</taxon>
        <taxon>Salinisphaerales</taxon>
        <taxon>Salinisphaeraceae</taxon>
        <taxon>Salinisphaera</taxon>
    </lineage>
</organism>
<comment type="caution">
    <text evidence="2">The sequence shown here is derived from an EMBL/GenBank/DDBJ whole genome shotgun (WGS) entry which is preliminary data.</text>
</comment>
<comment type="function">
    <text evidence="1">Specifically methylates the guanosine in position 1516 of 16S rRNA.</text>
</comment>
<evidence type="ECO:0000256" key="1">
    <source>
        <dbReference type="HAMAP-Rule" id="MF_01523"/>
    </source>
</evidence>
<keyword evidence="1" id="KW-0698">rRNA processing</keyword>
<keyword evidence="1 2" id="KW-0489">Methyltransferase</keyword>
<protein>
    <recommendedName>
        <fullName evidence="1">Ribosomal RNA small subunit methyltransferase J</fullName>
        <ecNumber evidence="1">2.1.1.242</ecNumber>
    </recommendedName>
    <alternativeName>
        <fullName evidence="1">16S rRNA m2G1516 methyltransferase</fullName>
    </alternativeName>
    <alternativeName>
        <fullName evidence="1">rRNA (guanine-N(2)-)-methyltransferase</fullName>
    </alternativeName>
</protein>
<keyword evidence="1 2" id="KW-0808">Transferase</keyword>
<dbReference type="PANTHER" id="PTHR36112">
    <property type="entry name" value="RIBOSOMAL RNA SMALL SUBUNIT METHYLTRANSFERASE J"/>
    <property type="match status" value="1"/>
</dbReference>
<keyword evidence="1" id="KW-0949">S-adenosyl-L-methionine</keyword>
<name>A0ABV7EUD9_9GAMM</name>
<dbReference type="HAMAP" id="MF_01523">
    <property type="entry name" value="16SrRNA_methyltr_J"/>
    <property type="match status" value="1"/>
</dbReference>
<dbReference type="EC" id="2.1.1.242" evidence="1"/>
<dbReference type="GO" id="GO:0032259">
    <property type="term" value="P:methylation"/>
    <property type="evidence" value="ECO:0007669"/>
    <property type="project" value="UniProtKB-KW"/>
</dbReference>
<feature type="binding site" evidence="1">
    <location>
        <begin position="102"/>
        <end position="103"/>
    </location>
    <ligand>
        <name>S-adenosyl-L-methionine</name>
        <dbReference type="ChEBI" id="CHEBI:59789"/>
    </ligand>
</feature>